<comment type="caution">
    <text evidence="1">The sequence shown here is derived from an EMBL/GenBank/DDBJ whole genome shotgun (WGS) entry which is preliminary data.</text>
</comment>
<organism evidence="1 2">
    <name type="scientific">Pochonia chlamydosporia 170</name>
    <dbReference type="NCBI Taxonomy" id="1380566"/>
    <lineage>
        <taxon>Eukaryota</taxon>
        <taxon>Fungi</taxon>
        <taxon>Dikarya</taxon>
        <taxon>Ascomycota</taxon>
        <taxon>Pezizomycotina</taxon>
        <taxon>Sordariomycetes</taxon>
        <taxon>Hypocreomycetidae</taxon>
        <taxon>Hypocreales</taxon>
        <taxon>Clavicipitaceae</taxon>
        <taxon>Pochonia</taxon>
    </lineage>
</organism>
<evidence type="ECO:0000313" key="2">
    <source>
        <dbReference type="Proteomes" id="UP000078397"/>
    </source>
</evidence>
<dbReference type="KEGG" id="pchm:VFPPC_17427"/>
<reference evidence="1 2" key="1">
    <citation type="journal article" date="2016" name="PLoS Pathog.">
        <title>Biosynthesis of antibiotic leucinostatins in bio-control fungus Purpureocillium lilacinum and their inhibition on phytophthora revealed by genome mining.</title>
        <authorList>
            <person name="Wang G."/>
            <person name="Liu Z."/>
            <person name="Lin R."/>
            <person name="Li E."/>
            <person name="Mao Z."/>
            <person name="Ling J."/>
            <person name="Yang Y."/>
            <person name="Yin W.B."/>
            <person name="Xie B."/>
        </authorList>
    </citation>
    <scope>NUCLEOTIDE SEQUENCE [LARGE SCALE GENOMIC DNA]</scope>
    <source>
        <strain evidence="1">170</strain>
    </source>
</reference>
<sequence>MRCAHLRSGPAALRRVSLGEVILLTGRAVDGFLEHGLRVNHFKLGLEVVDMVRCCATVGTTTGVGKLEVMVHDIVVTSTIAVLLDLLGIDINIATLGKVSWQILHGGCSAFSNALVVTVICLVGAGH</sequence>
<name>A0A219AT03_METCM</name>
<dbReference type="Proteomes" id="UP000078397">
    <property type="component" value="Unassembled WGS sequence"/>
</dbReference>
<dbReference type="EMBL" id="LSBJ02000001">
    <property type="protein sequence ID" value="OWT43424.1"/>
    <property type="molecule type" value="Genomic_DNA"/>
</dbReference>
<accession>A0A219AT03</accession>
<proteinExistence type="predicted"/>
<dbReference type="GeneID" id="33936399"/>
<evidence type="ECO:0000313" key="1">
    <source>
        <dbReference type="EMBL" id="OWT43424.1"/>
    </source>
</evidence>
<dbReference type="AlphaFoldDB" id="A0A219AT03"/>
<dbReference type="RefSeq" id="XP_022285846.1">
    <property type="nucleotide sequence ID" value="XM_022429137.1"/>
</dbReference>
<keyword evidence="2" id="KW-1185">Reference proteome</keyword>
<gene>
    <name evidence="1" type="ORF">VFPPC_17427</name>
</gene>
<protein>
    <submittedName>
        <fullName evidence="1">Uncharacterized protein</fullName>
    </submittedName>
</protein>